<protein>
    <recommendedName>
        <fullName evidence="2">Chalcone isomerase domain-containing protein</fullName>
    </recommendedName>
</protein>
<keyword evidence="1" id="KW-0812">Transmembrane</keyword>
<name>A0A418YFP9_9GAMM</name>
<dbReference type="InterPro" id="IPR016087">
    <property type="entry name" value="Chalcone_isomerase"/>
</dbReference>
<dbReference type="AlphaFoldDB" id="A0A418YFP9"/>
<organism evidence="3 4">
    <name type="scientific">Motilimonas pumila</name>
    <dbReference type="NCBI Taxonomy" id="2303987"/>
    <lineage>
        <taxon>Bacteria</taxon>
        <taxon>Pseudomonadati</taxon>
        <taxon>Pseudomonadota</taxon>
        <taxon>Gammaproteobacteria</taxon>
        <taxon>Alteromonadales</taxon>
        <taxon>Alteromonadales genera incertae sedis</taxon>
        <taxon>Motilimonas</taxon>
    </lineage>
</organism>
<feature type="transmembrane region" description="Helical" evidence="1">
    <location>
        <begin position="38"/>
        <end position="59"/>
    </location>
</feature>
<reference evidence="3 4" key="2">
    <citation type="submission" date="2019-01" db="EMBL/GenBank/DDBJ databases">
        <title>Motilimonas pumilus sp. nov., isolated from the gut of sea cucumber (Apostichopus japonicus).</title>
        <authorList>
            <person name="Wang F.-Q."/>
            <person name="Ren L.-H."/>
            <person name="Lin Y.-W."/>
            <person name="Sun G.-H."/>
            <person name="Du Z.-J."/>
            <person name="Zhao J.-X."/>
            <person name="Liu X.-J."/>
            <person name="Liu L.-J."/>
        </authorList>
    </citation>
    <scope>NUCLEOTIDE SEQUENCE [LARGE SCALE GENOMIC DNA]</scope>
    <source>
        <strain evidence="3 4">PLHSC7-2</strain>
    </source>
</reference>
<proteinExistence type="predicted"/>
<dbReference type="RefSeq" id="WP_119910365.1">
    <property type="nucleotide sequence ID" value="NZ_QZCH01000009.1"/>
</dbReference>
<reference evidence="3 4" key="1">
    <citation type="submission" date="2018-09" db="EMBL/GenBank/DDBJ databases">
        <authorList>
            <person name="Wang F."/>
        </authorList>
    </citation>
    <scope>NUCLEOTIDE SEQUENCE [LARGE SCALE GENOMIC DNA]</scope>
    <source>
        <strain evidence="3 4">PLHSC7-2</strain>
    </source>
</reference>
<accession>A0A418YFP9</accession>
<evidence type="ECO:0000256" key="1">
    <source>
        <dbReference type="SAM" id="Phobius"/>
    </source>
</evidence>
<keyword evidence="1" id="KW-1133">Transmembrane helix</keyword>
<evidence type="ECO:0000313" key="3">
    <source>
        <dbReference type="EMBL" id="RJG48139.1"/>
    </source>
</evidence>
<comment type="caution">
    <text evidence="3">The sequence shown here is derived from an EMBL/GenBank/DDBJ whole genome shotgun (WGS) entry which is preliminary data.</text>
</comment>
<dbReference type="OrthoDB" id="8527419at2"/>
<dbReference type="Proteomes" id="UP000283255">
    <property type="component" value="Unassembled WGS sequence"/>
</dbReference>
<gene>
    <name evidence="3" type="ORF">D1Z90_08685</name>
</gene>
<keyword evidence="4" id="KW-1185">Reference proteome</keyword>
<dbReference type="EMBL" id="QZCH01000009">
    <property type="protein sequence ID" value="RJG48139.1"/>
    <property type="molecule type" value="Genomic_DNA"/>
</dbReference>
<dbReference type="Pfam" id="PF16036">
    <property type="entry name" value="Chalcone_3"/>
    <property type="match status" value="1"/>
</dbReference>
<evidence type="ECO:0000313" key="4">
    <source>
        <dbReference type="Proteomes" id="UP000283255"/>
    </source>
</evidence>
<sequence>MTYRFNLNSSDGDNGSDKVIYQQKPVSVSVYANHKRSWINLTLCYFLVAFAIYMTSMAVMASGKQSNDTVPMAIDELKAVGQGEMQWLFISLYQAKLYSVDGQYKAKSYPHALDITYEVDIDKEDLVSATQDQWGKLSFEGQKYQRWLGQLSSIWPDIKSGDKLTFVVTDNSHSQFYHNGELLASLEQPGFADAFLAIWLSPNTSRPALRKQLLGINRSKQ</sequence>
<evidence type="ECO:0000259" key="2">
    <source>
        <dbReference type="Pfam" id="PF16036"/>
    </source>
</evidence>
<keyword evidence="1" id="KW-0472">Membrane</keyword>
<feature type="domain" description="Chalcone isomerase" evidence="2">
    <location>
        <begin position="61"/>
        <end position="215"/>
    </location>
</feature>